<sequence>MMVRLLTFLLCLLINGSLMAEDRLLTVQMQAYQLEASSTAFHVLGPELEGWGQFGLVYGVRLYSDDNQEAVEGARDLGIVWYVREPIQTWAGKAVVLSSDIKYGQTSYHRTFVPDGSATSHDYSEITLLWGVEFTEPNSWLARYNLAVGTGWRINWLGQSFSKNLTDRSIPADRIYPLLQMGFTL</sequence>
<dbReference type="STRING" id="1513793.SAMN06296036_119120"/>
<reference evidence="2" key="1">
    <citation type="submission" date="2017-04" db="EMBL/GenBank/DDBJ databases">
        <authorList>
            <person name="Varghese N."/>
            <person name="Submissions S."/>
        </authorList>
    </citation>
    <scope>NUCLEOTIDE SEQUENCE [LARGE SCALE GENOMIC DNA]</scope>
    <source>
        <strain evidence="2">RKEM611</strain>
    </source>
</reference>
<accession>A0A1Y6CJZ0</accession>
<name>A0A1Y6CJZ0_9BACT</name>
<proteinExistence type="predicted"/>
<gene>
    <name evidence="1" type="ORF">SAMN06296036_119120</name>
</gene>
<protein>
    <submittedName>
        <fullName evidence="1">Uncharacterized protein</fullName>
    </submittedName>
</protein>
<dbReference type="Proteomes" id="UP000192907">
    <property type="component" value="Unassembled WGS sequence"/>
</dbReference>
<evidence type="ECO:0000313" key="1">
    <source>
        <dbReference type="EMBL" id="SMF58542.1"/>
    </source>
</evidence>
<keyword evidence="2" id="KW-1185">Reference proteome</keyword>
<dbReference type="RefSeq" id="WP_143478240.1">
    <property type="nucleotide sequence ID" value="NZ_FWZT01000019.1"/>
</dbReference>
<organism evidence="1 2">
    <name type="scientific">Pseudobacteriovorax antillogorgiicola</name>
    <dbReference type="NCBI Taxonomy" id="1513793"/>
    <lineage>
        <taxon>Bacteria</taxon>
        <taxon>Pseudomonadati</taxon>
        <taxon>Bdellovibrionota</taxon>
        <taxon>Oligoflexia</taxon>
        <taxon>Oligoflexales</taxon>
        <taxon>Pseudobacteriovoracaceae</taxon>
        <taxon>Pseudobacteriovorax</taxon>
    </lineage>
</organism>
<dbReference type="EMBL" id="FWZT01000019">
    <property type="protein sequence ID" value="SMF58542.1"/>
    <property type="molecule type" value="Genomic_DNA"/>
</dbReference>
<dbReference type="AlphaFoldDB" id="A0A1Y6CJZ0"/>
<evidence type="ECO:0000313" key="2">
    <source>
        <dbReference type="Proteomes" id="UP000192907"/>
    </source>
</evidence>